<dbReference type="SUPFAM" id="SSF51126">
    <property type="entry name" value="Pectin lyase-like"/>
    <property type="match status" value="2"/>
</dbReference>
<feature type="compositionally biased region" description="Gly residues" evidence="2">
    <location>
        <begin position="590"/>
        <end position="607"/>
    </location>
</feature>
<accession>A0A8J5XFV1</accession>
<dbReference type="GO" id="GO:0006511">
    <property type="term" value="P:ubiquitin-dependent protein catabolic process"/>
    <property type="evidence" value="ECO:0007669"/>
    <property type="project" value="TreeGrafter"/>
</dbReference>
<dbReference type="InterPro" id="IPR051550">
    <property type="entry name" value="SCF-Subunits/Alg-Epimerases"/>
</dbReference>
<evidence type="ECO:0000256" key="1">
    <source>
        <dbReference type="ARBA" id="ARBA00022737"/>
    </source>
</evidence>
<feature type="domain" description="Right handed beta helix" evidence="3">
    <location>
        <begin position="1163"/>
        <end position="1303"/>
    </location>
</feature>
<keyword evidence="5" id="KW-1185">Reference proteome</keyword>
<dbReference type="PANTHER" id="PTHR22990:SF15">
    <property type="entry name" value="F-BOX ONLY PROTEIN 10"/>
    <property type="match status" value="1"/>
</dbReference>
<evidence type="ECO:0000313" key="4">
    <source>
        <dbReference type="EMBL" id="KAG8468071.1"/>
    </source>
</evidence>
<comment type="caution">
    <text evidence="4">The sequence shown here is derived from an EMBL/GenBank/DDBJ whole genome shotgun (WGS) entry which is preliminary data.</text>
</comment>
<dbReference type="InterPro" id="IPR011050">
    <property type="entry name" value="Pectin_lyase_fold/virulence"/>
</dbReference>
<evidence type="ECO:0000259" key="3">
    <source>
        <dbReference type="Pfam" id="PF13229"/>
    </source>
</evidence>
<keyword evidence="1" id="KW-0677">Repeat</keyword>
<dbReference type="Gene3D" id="2.160.20.10">
    <property type="entry name" value="Single-stranded right-handed beta-helix, Pectin lyase-like"/>
    <property type="match status" value="2"/>
</dbReference>
<evidence type="ECO:0000256" key="2">
    <source>
        <dbReference type="SAM" id="MobiDB-lite"/>
    </source>
</evidence>
<dbReference type="EMBL" id="JAGTXO010000005">
    <property type="protein sequence ID" value="KAG8468071.1"/>
    <property type="molecule type" value="Genomic_DNA"/>
</dbReference>
<dbReference type="Pfam" id="PF13229">
    <property type="entry name" value="Beta_helix"/>
    <property type="match status" value="1"/>
</dbReference>
<name>A0A8J5XFV1_DIALT</name>
<dbReference type="SMART" id="SM00710">
    <property type="entry name" value="PbH1"/>
    <property type="match status" value="13"/>
</dbReference>
<protein>
    <recommendedName>
        <fullName evidence="3">Right handed beta helix domain-containing protein</fullName>
    </recommendedName>
</protein>
<reference evidence="4" key="1">
    <citation type="submission" date="2021-05" db="EMBL/GenBank/DDBJ databases">
        <title>The genome of the haptophyte Pavlova lutheri (Diacronema luteri, Pavlovales) - a model for lipid biosynthesis in eukaryotic algae.</title>
        <authorList>
            <person name="Hulatt C.J."/>
            <person name="Posewitz M.C."/>
        </authorList>
    </citation>
    <scope>NUCLEOTIDE SEQUENCE</scope>
    <source>
        <strain evidence="4">NIVA-4/92</strain>
    </source>
</reference>
<dbReference type="InterPro" id="IPR006626">
    <property type="entry name" value="PbH1"/>
</dbReference>
<sequence>MSTAAGSLALSVHAEATCITTDAHQLLVVAKLTGAPRAMRAQTAADACDSLRPRATGAQAHVRGAAEASAAESEVDDDDHVSLEQCGLGWRVCKPLRRRSPWALAAQRVTMRVETSSGARVEQLCLLEPAAMLGDGRRPSGGLSAAPLTDHAPGCAGNSDACATVSLNEVAAGESVYVPIALRVLAQGAKSDDPSTPAREPLSVRVTVIYFDCTTVMPAEAEAAIELARAPPSDVDEAVAHAQPVGARVSAAIVRAERVRIHAEGALAAAAASANASDVPGARDILLRALRELPALTGANTKLADALEHAPGSRAAARVGSLREAMRVLDAAAERRHGGWASVCALAASHADGLHVRNAAQPHAEAAQAGGAREGRLYCAVHGAIPASPPPVGGRGFGGAGNATPGGAANANTGAHSAGAGPTLSLAGVSCHPHGRLSCSPSAAPAAGSPLAGAGSSLGSALGGASGSADARGSLKPRALASPLCGCGFGCAPPASSVGAGGTTACDAGLVSRAVQARGAGATAPAAPASPLSARRGCAPSHPASAPSDGAQRVSTDGANGSSNGGSGSGSGSIRAPPDGWRAPDSRRALGGGSSPLGSIGAAGGGACAARGQPPFAASGTQPRAVPASAVGPPRTWQLRGRSAHSEADARALSGGLRAAGVGAQGGGGGGGGGTPVSAGAFLTVARQPAPLGGAPAAAGGASSPVSHPVTQPVSLAVDGFGPVALAQSSGGGAAGVGTHKPPPPPPIRLLRGRARAPPAQLQPLHAHPACACAHDGLACTASAIGGSAVALASGAPLASGAAADVCGMGVGVPGACAGLATSGPGAGRPHAEAWLCRLLGRPLPVSLPEDVVWMILRHVPPALAFDEAQQPPTLLVDRAAGTRGVFATISAALRAAHHGDRILVRPGVYRESLQVDVCVAIVGLPAGAHSAGAHGAQPSARVGPGVGAGASAGAGAGAGASTGAGGCGVVISSARNHALQSSAHLASVCGVTLRQTGSTGRSCLLTSRGTLEVRSCDVTSACGLCVEVTDGAAPLIRNCRVHEGLAAGLWFRAGGSGLVEGCEIARNGWSGVQISEGAHPSLLHNSIHDNKSAGIISFNGGRGLACRNEIWSNGKGGVQVRSGAFPVLLRNTIRDERSFGIWVYENGLGRFERNEIIDNAWSGLQVEEGSMPTVTANRLCGNRSAGIVVYNRGSGVYEWNDISNNGRCGVQIKSGSAPCFRFNRIHHEKQAGVLTAEDGSGLLEHNDIFDNQWSGVQTEGPSDPLLRRNRIHHNGGAGFIAYQNGSGVLEHNDIYDNRKYGVQSKTGGHPTVRHNRIHDKAFAIYLTEHGAGVFEGNSLHGIGAGRQGSGIYAAADCSPVLLSNSEDEP</sequence>
<dbReference type="OrthoDB" id="427974at2759"/>
<gene>
    <name evidence="4" type="ORF">KFE25_007123</name>
</gene>
<dbReference type="InterPro" id="IPR012334">
    <property type="entry name" value="Pectin_lyas_fold"/>
</dbReference>
<feature type="region of interest" description="Disordered" evidence="2">
    <location>
        <begin position="522"/>
        <end position="634"/>
    </location>
</feature>
<dbReference type="PANTHER" id="PTHR22990">
    <property type="entry name" value="F-BOX ONLY PROTEIN"/>
    <property type="match status" value="1"/>
</dbReference>
<dbReference type="Proteomes" id="UP000751190">
    <property type="component" value="Unassembled WGS sequence"/>
</dbReference>
<feature type="compositionally biased region" description="Low complexity" evidence="2">
    <location>
        <begin position="522"/>
        <end position="537"/>
    </location>
</feature>
<dbReference type="InterPro" id="IPR039448">
    <property type="entry name" value="Beta_helix"/>
</dbReference>
<evidence type="ECO:0000313" key="5">
    <source>
        <dbReference type="Proteomes" id="UP000751190"/>
    </source>
</evidence>
<proteinExistence type="predicted"/>
<organism evidence="4 5">
    <name type="scientific">Diacronema lutheri</name>
    <name type="common">Unicellular marine alga</name>
    <name type="synonym">Monochrysis lutheri</name>
    <dbReference type="NCBI Taxonomy" id="2081491"/>
    <lineage>
        <taxon>Eukaryota</taxon>
        <taxon>Haptista</taxon>
        <taxon>Haptophyta</taxon>
        <taxon>Pavlovophyceae</taxon>
        <taxon>Pavlovales</taxon>
        <taxon>Pavlovaceae</taxon>
        <taxon>Diacronema</taxon>
    </lineage>
</organism>